<dbReference type="Proteomes" id="UP001159427">
    <property type="component" value="Unassembled WGS sequence"/>
</dbReference>
<keyword evidence="3" id="KW-1185">Reference proteome</keyword>
<evidence type="ECO:0000313" key="3">
    <source>
        <dbReference type="Proteomes" id="UP001159427"/>
    </source>
</evidence>
<name>A0ABN8T4R9_9CNID</name>
<feature type="transmembrane region" description="Helical" evidence="1">
    <location>
        <begin position="135"/>
        <end position="156"/>
    </location>
</feature>
<protein>
    <submittedName>
        <fullName evidence="2">Uncharacterized protein</fullName>
    </submittedName>
</protein>
<feature type="transmembrane region" description="Helical" evidence="1">
    <location>
        <begin position="163"/>
        <end position="188"/>
    </location>
</feature>
<accession>A0ABN8T4R9</accession>
<dbReference type="EMBL" id="CALNXI010007233">
    <property type="protein sequence ID" value="CAH3199310.1"/>
    <property type="molecule type" value="Genomic_DNA"/>
</dbReference>
<keyword evidence="1" id="KW-0812">Transmembrane</keyword>
<sequence length="196" mass="22416">MQNQLRPLLPYVSIDALDVTSLRVQRRSSLMLKRFQELLLNTTRPLIYITYALFFAWQMIGLVLYEMRAFKTTLVAKHTSFQSTDIDMFGHSEQLQLIWVISQIFNAWLVILALSKVPSFLGYYSIFKRLVGLSSFWSLIVLYGMCIVRYLLIIGLNGTAMEIALILAFLSARGTQVILIGLLTYTPINHSEKGVL</sequence>
<gene>
    <name evidence="2" type="ORF">PEVE_00040114</name>
</gene>
<evidence type="ECO:0000256" key="1">
    <source>
        <dbReference type="SAM" id="Phobius"/>
    </source>
</evidence>
<evidence type="ECO:0000313" key="2">
    <source>
        <dbReference type="EMBL" id="CAH3199310.1"/>
    </source>
</evidence>
<feature type="transmembrane region" description="Helical" evidence="1">
    <location>
        <begin position="97"/>
        <end position="115"/>
    </location>
</feature>
<comment type="caution">
    <text evidence="2">The sequence shown here is derived from an EMBL/GenBank/DDBJ whole genome shotgun (WGS) entry which is preliminary data.</text>
</comment>
<feature type="transmembrane region" description="Helical" evidence="1">
    <location>
        <begin position="46"/>
        <end position="65"/>
    </location>
</feature>
<keyword evidence="1" id="KW-0472">Membrane</keyword>
<reference evidence="2 3" key="1">
    <citation type="submission" date="2022-05" db="EMBL/GenBank/DDBJ databases">
        <authorList>
            <consortium name="Genoscope - CEA"/>
            <person name="William W."/>
        </authorList>
    </citation>
    <scope>NUCLEOTIDE SEQUENCE [LARGE SCALE GENOMIC DNA]</scope>
</reference>
<keyword evidence="1" id="KW-1133">Transmembrane helix</keyword>
<proteinExistence type="predicted"/>
<organism evidence="2 3">
    <name type="scientific">Porites evermanni</name>
    <dbReference type="NCBI Taxonomy" id="104178"/>
    <lineage>
        <taxon>Eukaryota</taxon>
        <taxon>Metazoa</taxon>
        <taxon>Cnidaria</taxon>
        <taxon>Anthozoa</taxon>
        <taxon>Hexacorallia</taxon>
        <taxon>Scleractinia</taxon>
        <taxon>Fungiina</taxon>
        <taxon>Poritidae</taxon>
        <taxon>Porites</taxon>
    </lineage>
</organism>